<dbReference type="Gene3D" id="1.20.1200.10">
    <property type="entry name" value="Cobalamin adenosyltransferase-like"/>
    <property type="match status" value="1"/>
</dbReference>
<dbReference type="AlphaFoldDB" id="A0A7W3UYQ9"/>
<evidence type="ECO:0000256" key="1">
    <source>
        <dbReference type="ARBA" id="ARBA00022679"/>
    </source>
</evidence>
<dbReference type="GO" id="GO:0005524">
    <property type="term" value="F:ATP binding"/>
    <property type="evidence" value="ECO:0007669"/>
    <property type="project" value="UniProtKB-KW"/>
</dbReference>
<accession>A0A7W3UYQ9</accession>
<dbReference type="Proteomes" id="UP000550609">
    <property type="component" value="Unassembled WGS sequence"/>
</dbReference>
<evidence type="ECO:0000313" key="6">
    <source>
        <dbReference type="Proteomes" id="UP000550609"/>
    </source>
</evidence>
<evidence type="ECO:0000256" key="3">
    <source>
        <dbReference type="ARBA" id="ARBA00022840"/>
    </source>
</evidence>
<protein>
    <submittedName>
        <fullName evidence="5">Cobalamin adenosyltransferase</fullName>
    </submittedName>
</protein>
<dbReference type="InterPro" id="IPR036451">
    <property type="entry name" value="CblAdoTrfase-like_sf"/>
</dbReference>
<name>A0A7W3UYQ9_9GAMM</name>
<dbReference type="Pfam" id="PF01923">
    <property type="entry name" value="Cob_adeno_trans"/>
    <property type="match status" value="1"/>
</dbReference>
<evidence type="ECO:0000313" key="5">
    <source>
        <dbReference type="EMBL" id="MBB1116309.1"/>
    </source>
</evidence>
<dbReference type="GO" id="GO:0016740">
    <property type="term" value="F:transferase activity"/>
    <property type="evidence" value="ECO:0007669"/>
    <property type="project" value="UniProtKB-KW"/>
</dbReference>
<dbReference type="SUPFAM" id="SSF89028">
    <property type="entry name" value="Cobalamin adenosyltransferase-like"/>
    <property type="match status" value="1"/>
</dbReference>
<evidence type="ECO:0000256" key="2">
    <source>
        <dbReference type="ARBA" id="ARBA00022741"/>
    </source>
</evidence>
<gene>
    <name evidence="5" type="ORF">H4O09_04410</name>
</gene>
<keyword evidence="1" id="KW-0808">Transferase</keyword>
<keyword evidence="2" id="KW-0547">Nucleotide-binding</keyword>
<organism evidence="5 6">
    <name type="scientific">Stenotrophomonas koreensis</name>
    <dbReference type="NCBI Taxonomy" id="266128"/>
    <lineage>
        <taxon>Bacteria</taxon>
        <taxon>Pseudomonadati</taxon>
        <taxon>Pseudomonadota</taxon>
        <taxon>Gammaproteobacteria</taxon>
        <taxon>Lysobacterales</taxon>
        <taxon>Lysobacteraceae</taxon>
        <taxon>Stenotrophomonas</taxon>
    </lineage>
</organism>
<dbReference type="EMBL" id="JACIUV010000002">
    <property type="protein sequence ID" value="MBB1116309.1"/>
    <property type="molecule type" value="Genomic_DNA"/>
</dbReference>
<dbReference type="RefSeq" id="WP_182621638.1">
    <property type="nucleotide sequence ID" value="NZ_JACIUV010000002.1"/>
</dbReference>
<feature type="domain" description="Cobalamin adenosyltransferase-like" evidence="4">
    <location>
        <begin position="28"/>
        <end position="157"/>
    </location>
</feature>
<reference evidence="5 6" key="1">
    <citation type="submission" date="2020-08" db="EMBL/GenBank/DDBJ databases">
        <title>Stenotrophomonas sp. W1S232.</title>
        <authorList>
            <person name="Deng Y."/>
        </authorList>
    </citation>
    <scope>NUCLEOTIDE SEQUENCE [LARGE SCALE GENOMIC DNA]</scope>
    <source>
        <strain evidence="5 6">W1S232</strain>
    </source>
</reference>
<proteinExistence type="predicted"/>
<evidence type="ECO:0000259" key="4">
    <source>
        <dbReference type="Pfam" id="PF01923"/>
    </source>
</evidence>
<dbReference type="InterPro" id="IPR016030">
    <property type="entry name" value="CblAdoTrfase-like"/>
</dbReference>
<keyword evidence="3" id="KW-0067">ATP-binding</keyword>
<comment type="caution">
    <text evidence="5">The sequence shown here is derived from an EMBL/GenBank/DDBJ whole genome shotgun (WGS) entry which is preliminary data.</text>
</comment>
<sequence>MRHSGDFDENCYPFIYEDGALCDFEVFTDELCGHLGAACSLLTDPGCQDIVADLAQIQPLAFHANGSVRGRLAVSEQDLDWLKARLHYWRQQPGGHYAGFVLPRGAQPVPVLHQGRSACKKALRALVQVEQQGITVPLQVPRLLNVLCNLLFVLTLVINHRRGLAEVPFVSLSYGRAVATRPRD</sequence>